<name>A0A915HJL8_ROMCU</name>
<keyword evidence="3" id="KW-0862">Zinc</keyword>
<evidence type="ECO:0000256" key="4">
    <source>
        <dbReference type="ARBA" id="ARBA00023125"/>
    </source>
</evidence>
<dbReference type="AlphaFoldDB" id="A0A915HJL8"/>
<keyword evidence="4 5" id="KW-0238">DNA-binding</keyword>
<keyword evidence="1" id="KW-0479">Metal-binding</keyword>
<dbReference type="WBParaSite" id="nRc.2.0.1.t01849-RA">
    <property type="protein sequence ID" value="nRc.2.0.1.t01849-RA"/>
    <property type="gene ID" value="nRc.2.0.1.g01849"/>
</dbReference>
<evidence type="ECO:0000313" key="7">
    <source>
        <dbReference type="Proteomes" id="UP000887565"/>
    </source>
</evidence>
<dbReference type="InterPro" id="IPR006612">
    <property type="entry name" value="THAP_Znf"/>
</dbReference>
<evidence type="ECO:0000256" key="2">
    <source>
        <dbReference type="ARBA" id="ARBA00022771"/>
    </source>
</evidence>
<keyword evidence="2 5" id="KW-0863">Zinc-finger</keyword>
<feature type="domain" description="THAP-type" evidence="6">
    <location>
        <begin position="1"/>
        <end position="80"/>
    </location>
</feature>
<dbReference type="Proteomes" id="UP000887565">
    <property type="component" value="Unplaced"/>
</dbReference>
<keyword evidence="7" id="KW-1185">Reference proteome</keyword>
<dbReference type="PROSITE" id="PS50950">
    <property type="entry name" value="ZF_THAP"/>
    <property type="match status" value="1"/>
</dbReference>
<accession>A0A915HJL8</accession>
<dbReference type="GO" id="GO:0003677">
    <property type="term" value="F:DNA binding"/>
    <property type="evidence" value="ECO:0007669"/>
    <property type="project" value="UniProtKB-UniRule"/>
</dbReference>
<evidence type="ECO:0000259" key="6">
    <source>
        <dbReference type="PROSITE" id="PS50950"/>
    </source>
</evidence>
<evidence type="ECO:0000256" key="5">
    <source>
        <dbReference type="PROSITE-ProRule" id="PRU00309"/>
    </source>
</evidence>
<reference evidence="8" key="1">
    <citation type="submission" date="2022-11" db="UniProtKB">
        <authorList>
            <consortium name="WormBaseParasite"/>
        </authorList>
    </citation>
    <scope>IDENTIFICATION</scope>
</reference>
<organism evidence="7 8">
    <name type="scientific">Romanomermis culicivorax</name>
    <name type="common">Nematode worm</name>
    <dbReference type="NCBI Taxonomy" id="13658"/>
    <lineage>
        <taxon>Eukaryota</taxon>
        <taxon>Metazoa</taxon>
        <taxon>Ecdysozoa</taxon>
        <taxon>Nematoda</taxon>
        <taxon>Enoplea</taxon>
        <taxon>Dorylaimia</taxon>
        <taxon>Mermithida</taxon>
        <taxon>Mermithoidea</taxon>
        <taxon>Mermithidae</taxon>
        <taxon>Romanomermis</taxon>
    </lineage>
</organism>
<dbReference type="SUPFAM" id="SSF57716">
    <property type="entry name" value="Glucocorticoid receptor-like (DNA-binding domain)"/>
    <property type="match status" value="1"/>
</dbReference>
<proteinExistence type="predicted"/>
<sequence>MASKCCTVIACTNDDRSDDVEFFPFPRGNRHFTRLMRQIWARCTGRADYWLPREDDRCFICSEHFVYGRPSLSDPFPTLRLPVKLSYVLEMVDRLDIKEMNSSAILEEGLCKNKPNIMFFAVRKFTLQKYSLADVCLRRKKPSRERIFRSHTNIPWQPKKSETAKVQSSPIIPLPSVGETFSLDHGCKFGRPKSDNAVVTVNSGKLVVAALDTIVHVDCFNSENLRQETTDEKESNPERPEKYEECNTTHAVTKLAVQQQIYSTEHTYCTCQPEPLRNTITAKTSADKYTPEEGEIEVVPHDKEQPETIEVPSEDEEICISSTKESTSLEGFKTSKAAQFKKNRNYRTSLYCNCYKNRHFSTISRVKLRRVKKMLGFVGNSTNCSICSDQFLSLRENALHICQCHLNCQVLCLRCLQYISADENSQKHKCRLKFFGFKQMHVSTETSASNVNRKKNTHVIEKSPSRQTVDNRRSDFLANHFGLHKRDSIPAISKLVNSDFSYWKRRSRHLLSSNSIVKQRQPCGRFHCPTLPCLLCNMGTKRCQTYKKKIAGQKRQKTTHVDSSQMTPTTSISEVTFSNIWDEFKSKILSECNDDNLHDNNYAFIDSKSKSLTNETVTLNL</sequence>
<evidence type="ECO:0000256" key="3">
    <source>
        <dbReference type="ARBA" id="ARBA00022833"/>
    </source>
</evidence>
<evidence type="ECO:0000256" key="1">
    <source>
        <dbReference type="ARBA" id="ARBA00022723"/>
    </source>
</evidence>
<evidence type="ECO:0000313" key="8">
    <source>
        <dbReference type="WBParaSite" id="nRc.2.0.1.t01849-RA"/>
    </source>
</evidence>
<protein>
    <submittedName>
        <fullName evidence="8">THAP-type domain-containing protein</fullName>
    </submittedName>
</protein>
<dbReference type="GO" id="GO:0008270">
    <property type="term" value="F:zinc ion binding"/>
    <property type="evidence" value="ECO:0007669"/>
    <property type="project" value="UniProtKB-KW"/>
</dbReference>